<evidence type="ECO:0000256" key="10">
    <source>
        <dbReference type="HAMAP-Rule" id="MF_01020"/>
    </source>
</evidence>
<dbReference type="SUPFAM" id="SSF101386">
    <property type="entry name" value="all-alpha NTP pyrophosphatases"/>
    <property type="match status" value="1"/>
</dbReference>
<dbReference type="NCBIfam" id="TIGR03188">
    <property type="entry name" value="histidine_hisI"/>
    <property type="match status" value="1"/>
</dbReference>
<dbReference type="Proteomes" id="UP000824082">
    <property type="component" value="Unassembled WGS sequence"/>
</dbReference>
<name>A0A9D1IRB8_9FIRM</name>
<dbReference type="GO" id="GO:0005737">
    <property type="term" value="C:cytoplasm"/>
    <property type="evidence" value="ECO:0007669"/>
    <property type="project" value="UniProtKB-SubCell"/>
</dbReference>
<dbReference type="HAMAP" id="MF_01020">
    <property type="entry name" value="HisE"/>
    <property type="match status" value="1"/>
</dbReference>
<dbReference type="GO" id="GO:0005524">
    <property type="term" value="F:ATP binding"/>
    <property type="evidence" value="ECO:0007669"/>
    <property type="project" value="UniProtKB-KW"/>
</dbReference>
<evidence type="ECO:0000256" key="6">
    <source>
        <dbReference type="ARBA" id="ARBA00022741"/>
    </source>
</evidence>
<evidence type="ECO:0000313" key="12">
    <source>
        <dbReference type="Proteomes" id="UP000824082"/>
    </source>
</evidence>
<dbReference type="Pfam" id="PF01503">
    <property type="entry name" value="PRA-PH"/>
    <property type="match status" value="1"/>
</dbReference>
<gene>
    <name evidence="10 11" type="primary">hisE</name>
    <name evidence="11" type="ORF">IAD19_03945</name>
</gene>
<evidence type="ECO:0000256" key="5">
    <source>
        <dbReference type="ARBA" id="ARBA00022605"/>
    </source>
</evidence>
<evidence type="ECO:0000256" key="1">
    <source>
        <dbReference type="ARBA" id="ARBA00001460"/>
    </source>
</evidence>
<evidence type="ECO:0000256" key="7">
    <source>
        <dbReference type="ARBA" id="ARBA00022801"/>
    </source>
</evidence>
<evidence type="ECO:0000256" key="3">
    <source>
        <dbReference type="ARBA" id="ARBA00005204"/>
    </source>
</evidence>
<protein>
    <recommendedName>
        <fullName evidence="10">Phosphoribosyl-ATP pyrophosphatase</fullName>
        <shortName evidence="10">PRA-PH</shortName>
        <ecNumber evidence="10">3.6.1.31</ecNumber>
    </recommendedName>
</protein>
<proteinExistence type="inferred from homology"/>
<reference evidence="11" key="1">
    <citation type="submission" date="2020-10" db="EMBL/GenBank/DDBJ databases">
        <authorList>
            <person name="Gilroy R."/>
        </authorList>
    </citation>
    <scope>NUCLEOTIDE SEQUENCE</scope>
    <source>
        <strain evidence="11">4509</strain>
    </source>
</reference>
<dbReference type="PANTHER" id="PTHR42945">
    <property type="entry name" value="HISTIDINE BIOSYNTHESIS BIFUNCTIONAL PROTEIN"/>
    <property type="match status" value="1"/>
</dbReference>
<keyword evidence="5 10" id="KW-0028">Amino-acid biosynthesis</keyword>
<dbReference type="InterPro" id="IPR021130">
    <property type="entry name" value="PRib-ATP_PPHydrolase-like"/>
</dbReference>
<organism evidence="11 12">
    <name type="scientific">Candidatus Egerieicola faecale</name>
    <dbReference type="NCBI Taxonomy" id="2840774"/>
    <lineage>
        <taxon>Bacteria</taxon>
        <taxon>Bacillati</taxon>
        <taxon>Bacillota</taxon>
        <taxon>Clostridia</taxon>
        <taxon>Eubacteriales</taxon>
        <taxon>Oscillospiraceae</taxon>
        <taxon>Oscillospiraceae incertae sedis</taxon>
        <taxon>Candidatus Egerieicola</taxon>
    </lineage>
</organism>
<evidence type="ECO:0000256" key="4">
    <source>
        <dbReference type="ARBA" id="ARBA00022490"/>
    </source>
</evidence>
<comment type="caution">
    <text evidence="11">The sequence shown here is derived from an EMBL/GenBank/DDBJ whole genome shotgun (WGS) entry which is preliminary data.</text>
</comment>
<dbReference type="EMBL" id="DVMX01000078">
    <property type="protein sequence ID" value="HIU41685.1"/>
    <property type="molecule type" value="Genomic_DNA"/>
</dbReference>
<dbReference type="Gene3D" id="1.10.287.1080">
    <property type="entry name" value="MazG-like"/>
    <property type="match status" value="1"/>
</dbReference>
<keyword evidence="7 10" id="KW-0378">Hydrolase</keyword>
<sequence length="111" mass="12619">MEQNCAALAEMYEVVKSRKGVHQEGSYTCYLFEQGLDKILKKCGEECAETIIASKNESKEDLVGEINDLLYHLLVLMVEKGVTMEEVMAECDKRSQKIGNLKKFHQVDKQS</sequence>
<keyword evidence="6 10" id="KW-0547">Nucleotide-binding</keyword>
<comment type="similarity">
    <text evidence="10">Belongs to the PRA-PH family.</text>
</comment>
<evidence type="ECO:0000256" key="9">
    <source>
        <dbReference type="ARBA" id="ARBA00023102"/>
    </source>
</evidence>
<comment type="catalytic activity">
    <reaction evidence="1 10">
        <text>1-(5-phospho-beta-D-ribosyl)-ATP + H2O = 1-(5-phospho-beta-D-ribosyl)-5'-AMP + diphosphate + H(+)</text>
        <dbReference type="Rhea" id="RHEA:22828"/>
        <dbReference type="ChEBI" id="CHEBI:15377"/>
        <dbReference type="ChEBI" id="CHEBI:15378"/>
        <dbReference type="ChEBI" id="CHEBI:33019"/>
        <dbReference type="ChEBI" id="CHEBI:59457"/>
        <dbReference type="ChEBI" id="CHEBI:73183"/>
        <dbReference type="EC" id="3.6.1.31"/>
    </reaction>
</comment>
<comment type="pathway">
    <text evidence="3 10">Amino-acid biosynthesis; L-histidine biosynthesis; L-histidine from 5-phospho-alpha-D-ribose 1-diphosphate: step 2/9.</text>
</comment>
<dbReference type="AlphaFoldDB" id="A0A9D1IRB8"/>
<keyword evidence="4 10" id="KW-0963">Cytoplasm</keyword>
<comment type="subcellular location">
    <subcellularLocation>
        <location evidence="2 10">Cytoplasm</location>
    </subcellularLocation>
</comment>
<reference evidence="11" key="2">
    <citation type="journal article" date="2021" name="PeerJ">
        <title>Extensive microbial diversity within the chicken gut microbiome revealed by metagenomics and culture.</title>
        <authorList>
            <person name="Gilroy R."/>
            <person name="Ravi A."/>
            <person name="Getino M."/>
            <person name="Pursley I."/>
            <person name="Horton D.L."/>
            <person name="Alikhan N.F."/>
            <person name="Baker D."/>
            <person name="Gharbi K."/>
            <person name="Hall N."/>
            <person name="Watson M."/>
            <person name="Adriaenssens E.M."/>
            <person name="Foster-Nyarko E."/>
            <person name="Jarju S."/>
            <person name="Secka A."/>
            <person name="Antonio M."/>
            <person name="Oren A."/>
            <person name="Chaudhuri R.R."/>
            <person name="La Ragione R."/>
            <person name="Hildebrand F."/>
            <person name="Pallen M.J."/>
        </authorList>
    </citation>
    <scope>NUCLEOTIDE SEQUENCE</scope>
    <source>
        <strain evidence="11">4509</strain>
    </source>
</reference>
<keyword evidence="9 10" id="KW-0368">Histidine biosynthesis</keyword>
<evidence type="ECO:0000256" key="2">
    <source>
        <dbReference type="ARBA" id="ARBA00004496"/>
    </source>
</evidence>
<dbReference type="InterPro" id="IPR008179">
    <property type="entry name" value="HisE"/>
</dbReference>
<dbReference type="CDD" id="cd11534">
    <property type="entry name" value="NTP-PPase_HisIE_like"/>
    <property type="match status" value="1"/>
</dbReference>
<dbReference type="GO" id="GO:0004636">
    <property type="term" value="F:phosphoribosyl-ATP diphosphatase activity"/>
    <property type="evidence" value="ECO:0007669"/>
    <property type="project" value="UniProtKB-UniRule"/>
</dbReference>
<dbReference type="EC" id="3.6.1.31" evidence="10"/>
<keyword evidence="8 10" id="KW-0067">ATP-binding</keyword>
<evidence type="ECO:0000313" key="11">
    <source>
        <dbReference type="EMBL" id="HIU41685.1"/>
    </source>
</evidence>
<evidence type="ECO:0000256" key="8">
    <source>
        <dbReference type="ARBA" id="ARBA00022840"/>
    </source>
</evidence>
<dbReference type="GO" id="GO:0000105">
    <property type="term" value="P:L-histidine biosynthetic process"/>
    <property type="evidence" value="ECO:0007669"/>
    <property type="project" value="UniProtKB-UniRule"/>
</dbReference>
<dbReference type="PANTHER" id="PTHR42945:SF9">
    <property type="entry name" value="HISTIDINE BIOSYNTHESIS BIFUNCTIONAL PROTEIN HISIE"/>
    <property type="match status" value="1"/>
</dbReference>
<accession>A0A9D1IRB8</accession>